<evidence type="ECO:0000313" key="7">
    <source>
        <dbReference type="Proteomes" id="UP000464468"/>
    </source>
</evidence>
<dbReference type="KEGG" id="schy:GVO57_05910"/>
<dbReference type="Proteomes" id="UP000464468">
    <property type="component" value="Chromosome"/>
</dbReference>
<sequence length="775" mass="79721">MSATGGSPYGPFVADLLVVTGQGPLRIDLRRGRFADLDLSGMLVQTAAGPFAGTLGLSGAGVSGQAVLGAEGDVQTARVSARARDARIPADPPVMVGRALVAADIALYPDAPRIVADIQAAGVARGDLRLRRARARIDYRGGRGRAALVAEGDAGMAFRLAANAALFPGVTRLAAAGEIGGIALRLAAPAVIRTAGDDYLLDDARLIAGSGAGTGELRLGGRLNGGGGMAVNARFDRFDLAVLGAVSGGLGIGGRATGQLSFADAGDAMPRADLRLSVAGFTRASAAAVSAGVDLDAAATLRPEGAELKALARRGGVNIGRLQARLQPPGASSFWTDRLRAAPLSGGLRYNGPADLLPTLAGLNDHQLAGPIGIAADFGGRLAEPQLSGLVRAKGLTYLNTVYGTRLTDVAMAGQFTNDRLEINQLTARTGDGNVSGRGRIGLASAAGYPVDLTIDLDRARLARSDALGATATGQLRLTGPFSEGVLVAGELRLPEARYQVARQGAAEIAVLEGVRRRGDPLPEPGAAAAERRRAAAAGLFRFDLRLRAPDQLFVAGMGLESEWGADLRIGGTSTAPAVTGTVNLVRGTYSFAGRRFDLDRASTLSFQGGTNPLIDIRANAEIDGLTVALVVTGRAQNPQIALTSTPSLPQDELLARVLFGESITNLSALQAVQLAAALNNLRGTGGGLNPLGKLRSAAGIDRLRILGEDQSIGRGAALAAGAYVSNDIYVEIITDARGFTATQIEVALSRALSILSQTSSFSGTSVELRYRRNY</sequence>
<evidence type="ECO:0000256" key="2">
    <source>
        <dbReference type="ARBA" id="ARBA00022692"/>
    </source>
</evidence>
<reference evidence="6 7" key="1">
    <citation type="submission" date="2020-01" db="EMBL/GenBank/DDBJ databases">
        <title>Sphingomonas sp. C33 whole genome sequece.</title>
        <authorList>
            <person name="Park C."/>
        </authorList>
    </citation>
    <scope>NUCLEOTIDE SEQUENCE [LARGE SCALE GENOMIC DNA]</scope>
    <source>
        <strain evidence="6 7">C33</strain>
    </source>
</reference>
<keyword evidence="2" id="KW-0812">Transmembrane</keyword>
<accession>A0A7Z2NWC8</accession>
<dbReference type="EMBL" id="CP047895">
    <property type="protein sequence ID" value="QHL90454.1"/>
    <property type="molecule type" value="Genomic_DNA"/>
</dbReference>
<dbReference type="PANTHER" id="PTHR36985">
    <property type="entry name" value="TRANSLOCATION AND ASSEMBLY MODULE SUBUNIT TAMB"/>
    <property type="match status" value="1"/>
</dbReference>
<keyword evidence="3" id="KW-1133">Transmembrane helix</keyword>
<dbReference type="Pfam" id="PF04357">
    <property type="entry name" value="TamB"/>
    <property type="match status" value="1"/>
</dbReference>
<dbReference type="GO" id="GO:0097347">
    <property type="term" value="C:TAM protein secretion complex"/>
    <property type="evidence" value="ECO:0007669"/>
    <property type="project" value="TreeGrafter"/>
</dbReference>
<feature type="domain" description="Translocation and assembly module TamB C-terminal" evidence="5">
    <location>
        <begin position="425"/>
        <end position="775"/>
    </location>
</feature>
<dbReference type="InterPro" id="IPR007452">
    <property type="entry name" value="TamB_C"/>
</dbReference>
<protein>
    <recommendedName>
        <fullName evidence="5">Translocation and assembly module TamB C-terminal domain-containing protein</fullName>
    </recommendedName>
</protein>
<dbReference type="GO" id="GO:0009306">
    <property type="term" value="P:protein secretion"/>
    <property type="evidence" value="ECO:0007669"/>
    <property type="project" value="InterPro"/>
</dbReference>
<evidence type="ECO:0000313" key="6">
    <source>
        <dbReference type="EMBL" id="QHL90454.1"/>
    </source>
</evidence>
<organism evidence="6 7">
    <name type="scientific">Sphingomonas changnyeongensis</name>
    <dbReference type="NCBI Taxonomy" id="2698679"/>
    <lineage>
        <taxon>Bacteria</taxon>
        <taxon>Pseudomonadati</taxon>
        <taxon>Pseudomonadota</taxon>
        <taxon>Alphaproteobacteria</taxon>
        <taxon>Sphingomonadales</taxon>
        <taxon>Sphingomonadaceae</taxon>
        <taxon>Sphingomonas</taxon>
    </lineage>
</organism>
<name>A0A7Z2NWC8_9SPHN</name>
<dbReference type="PANTHER" id="PTHR36985:SF1">
    <property type="entry name" value="TRANSLOCATION AND ASSEMBLY MODULE SUBUNIT TAMB"/>
    <property type="match status" value="1"/>
</dbReference>
<proteinExistence type="predicted"/>
<evidence type="ECO:0000256" key="3">
    <source>
        <dbReference type="ARBA" id="ARBA00022989"/>
    </source>
</evidence>
<evidence type="ECO:0000259" key="5">
    <source>
        <dbReference type="Pfam" id="PF04357"/>
    </source>
</evidence>
<comment type="subcellular location">
    <subcellularLocation>
        <location evidence="1">Membrane</location>
        <topology evidence="1">Single-pass membrane protein</topology>
    </subcellularLocation>
</comment>
<keyword evidence="7" id="KW-1185">Reference proteome</keyword>
<evidence type="ECO:0000256" key="1">
    <source>
        <dbReference type="ARBA" id="ARBA00004167"/>
    </source>
</evidence>
<keyword evidence="4" id="KW-0472">Membrane</keyword>
<dbReference type="AlphaFoldDB" id="A0A7Z2NWC8"/>
<dbReference type="GO" id="GO:0005886">
    <property type="term" value="C:plasma membrane"/>
    <property type="evidence" value="ECO:0007669"/>
    <property type="project" value="InterPro"/>
</dbReference>
<dbReference type="RefSeq" id="WP_160592382.1">
    <property type="nucleotide sequence ID" value="NZ_CP047895.1"/>
</dbReference>
<gene>
    <name evidence="6" type="ORF">GVO57_05910</name>
</gene>
<evidence type="ECO:0000256" key="4">
    <source>
        <dbReference type="ARBA" id="ARBA00023136"/>
    </source>
</evidence>